<proteinExistence type="inferred from homology"/>
<evidence type="ECO:0000256" key="6">
    <source>
        <dbReference type="HAMAP-Rule" id="MF_01915"/>
    </source>
</evidence>
<dbReference type="InterPro" id="IPR026265">
    <property type="entry name" value="LptC"/>
</dbReference>
<dbReference type="PANTHER" id="PTHR37481:SF1">
    <property type="entry name" value="LIPOPOLYSACCHARIDE EXPORT SYSTEM PROTEIN LPTC"/>
    <property type="match status" value="1"/>
</dbReference>
<dbReference type="Gene3D" id="2.60.450.10">
    <property type="entry name" value="Lipopolysaccharide (LPS) transport protein A like domain"/>
    <property type="match status" value="1"/>
</dbReference>
<dbReference type="HAMAP" id="MF_01915">
    <property type="entry name" value="LPS_assembly_LptC"/>
    <property type="match status" value="1"/>
</dbReference>
<dbReference type="PANTHER" id="PTHR37481">
    <property type="entry name" value="LIPOPOLYSACCHARIDE EXPORT SYSTEM PROTEIN LPTC"/>
    <property type="match status" value="1"/>
</dbReference>
<dbReference type="Pfam" id="PF06835">
    <property type="entry name" value="LptC"/>
    <property type="match status" value="1"/>
</dbReference>
<evidence type="ECO:0000256" key="4">
    <source>
        <dbReference type="ARBA" id="ARBA00022989"/>
    </source>
</evidence>
<name>A0ABN6UP52_9GAMM</name>
<dbReference type="NCBIfam" id="TIGR04409">
    <property type="entry name" value="LptC_YrbK"/>
    <property type="match status" value="1"/>
</dbReference>
<reference evidence="7 8" key="1">
    <citation type="journal article" date="2023" name="Int. J. Syst. Evol. Microbiol.">
        <title>Physiological and genomic analyses of cobalamin (vitamin B12)-auxotrophy of Lysobacter auxotrophicus sp. nov., a methionine-auxotrophic chitinolytic bacterium isolated from chitin-treated soil.</title>
        <authorList>
            <person name="Saito A."/>
            <person name="Dohra H."/>
            <person name="Hamada M."/>
            <person name="Moriuchi R."/>
            <person name="Kotsuchibashi Y."/>
            <person name="Mori K."/>
        </authorList>
    </citation>
    <scope>NUCLEOTIDE SEQUENCE [LARGE SCALE GENOMIC DNA]</scope>
    <source>
        <strain evidence="7 8">5-21a</strain>
    </source>
</reference>
<evidence type="ECO:0000256" key="5">
    <source>
        <dbReference type="ARBA" id="ARBA00023136"/>
    </source>
</evidence>
<dbReference type="Proteomes" id="UP001317822">
    <property type="component" value="Chromosome"/>
</dbReference>
<keyword evidence="4 6" id="KW-1133">Transmembrane helix</keyword>
<evidence type="ECO:0000256" key="3">
    <source>
        <dbReference type="ARBA" id="ARBA00022692"/>
    </source>
</evidence>
<keyword evidence="8" id="KW-1185">Reference proteome</keyword>
<accession>A0ABN6UP52</accession>
<comment type="subunit">
    <text evidence="6">Component of the lipopolysaccharide transport and assembly complex. Interacts with LptA and the LptBFG transporter complex.</text>
</comment>
<organism evidence="7 8">
    <name type="scientific">Lysobacter auxotrophicus</name>
    <dbReference type="NCBI Taxonomy" id="2992573"/>
    <lineage>
        <taxon>Bacteria</taxon>
        <taxon>Pseudomonadati</taxon>
        <taxon>Pseudomonadota</taxon>
        <taxon>Gammaproteobacteria</taxon>
        <taxon>Lysobacterales</taxon>
        <taxon>Lysobacteraceae</taxon>
        <taxon>Lysobacter</taxon>
    </lineage>
</organism>
<evidence type="ECO:0000256" key="1">
    <source>
        <dbReference type="ARBA" id="ARBA00022475"/>
    </source>
</evidence>
<evidence type="ECO:0000313" key="7">
    <source>
        <dbReference type="EMBL" id="BDU17685.1"/>
    </source>
</evidence>
<keyword evidence="1 6" id="KW-1003">Cell membrane</keyword>
<gene>
    <name evidence="6 7" type="primary">lptC</name>
    <name evidence="7" type="ORF">LA521A_28860</name>
</gene>
<comment type="function">
    <text evidence="6">Involved in the assembly of lipopolysaccharide (LPS). Required for the translocation of LPS from the inner membrane to the outer membrane. Facilitates the transfer of LPS from the inner membrane to the periplasmic protein LptA. Could be a docking site for LptA.</text>
</comment>
<sequence>MNWRAIGTLALLAGALLSGWMMWQQRDRGTATGPIGKRPDYVLHDFQATVLNDAGLESFTLKAPKLERDPDVRTMQIATPEFQIPPRQGSQASAWQITSQSGWVSEKADEVRLLGGVRARSTNADGKPIKVDTEELNVFPDARRATSASQVTLTQPGLILNGRGLDADLDAKRITLKNDVKARYERAAP</sequence>
<keyword evidence="3 6" id="KW-0812">Transmembrane</keyword>
<dbReference type="InterPro" id="IPR052363">
    <property type="entry name" value="LPS_export_LptC"/>
</dbReference>
<keyword evidence="2 6" id="KW-0997">Cell inner membrane</keyword>
<evidence type="ECO:0000313" key="8">
    <source>
        <dbReference type="Proteomes" id="UP001317822"/>
    </source>
</evidence>
<protein>
    <recommendedName>
        <fullName evidence="6">Lipopolysaccharide export system protein LptC</fullName>
    </recommendedName>
</protein>
<dbReference type="EMBL" id="AP027041">
    <property type="protein sequence ID" value="BDU17685.1"/>
    <property type="molecule type" value="Genomic_DNA"/>
</dbReference>
<comment type="subcellular location">
    <subcellularLocation>
        <location evidence="6">Cell inner membrane</location>
        <topology evidence="6">Single-pass membrane protein</topology>
    </subcellularLocation>
</comment>
<dbReference type="InterPro" id="IPR010664">
    <property type="entry name" value="LipoPS_assembly_LptC-rel"/>
</dbReference>
<keyword evidence="5 6" id="KW-0472">Membrane</keyword>
<evidence type="ECO:0000256" key="2">
    <source>
        <dbReference type="ARBA" id="ARBA00022519"/>
    </source>
</evidence>
<comment type="similarity">
    <text evidence="6">Belongs to the LptC family.</text>
</comment>
<dbReference type="RefSeq" id="WP_281779599.1">
    <property type="nucleotide sequence ID" value="NZ_AP027041.1"/>
</dbReference>